<evidence type="ECO:0000313" key="1">
    <source>
        <dbReference type="EMBL" id="VEA74088.1"/>
    </source>
</evidence>
<gene>
    <name evidence="1" type="ORF">NCTC9419_05729</name>
</gene>
<name>A0A447QVP9_SERRU</name>
<proteinExistence type="predicted"/>
<dbReference type="EMBL" id="LR134155">
    <property type="protein sequence ID" value="VEA74088.1"/>
    <property type="molecule type" value="Genomic_DNA"/>
</dbReference>
<reference evidence="1 2" key="1">
    <citation type="submission" date="2018-12" db="EMBL/GenBank/DDBJ databases">
        <authorList>
            <consortium name="Pathogen Informatics"/>
        </authorList>
    </citation>
    <scope>NUCLEOTIDE SEQUENCE [LARGE SCALE GENOMIC DNA]</scope>
    <source>
        <strain evidence="1 2">NCTC9419</strain>
    </source>
</reference>
<organism evidence="1 2">
    <name type="scientific">Serratia rubidaea</name>
    <name type="common">Serratia marinorubra</name>
    <dbReference type="NCBI Taxonomy" id="61652"/>
    <lineage>
        <taxon>Bacteria</taxon>
        <taxon>Pseudomonadati</taxon>
        <taxon>Pseudomonadota</taxon>
        <taxon>Gammaproteobacteria</taxon>
        <taxon>Enterobacterales</taxon>
        <taxon>Yersiniaceae</taxon>
        <taxon>Serratia</taxon>
    </lineage>
</organism>
<dbReference type="Proteomes" id="UP000271603">
    <property type="component" value="Chromosome"/>
</dbReference>
<evidence type="ECO:0000313" key="2">
    <source>
        <dbReference type="Proteomes" id="UP000271603"/>
    </source>
</evidence>
<accession>A0A447QVP9</accession>
<dbReference type="AlphaFoldDB" id="A0A447QVP9"/>
<protein>
    <submittedName>
        <fullName evidence="1">Uncharacterized protein</fullName>
    </submittedName>
</protein>
<sequence length="195" mass="20948">MVFKGDRLRHVTGFAHDGPGLHQVLVLAGVDVVQHAVGAQGFVAVFGAGDIGGGVQVAAVLFLDDDAHRIAVFVFVFVQEYHGGAFAFHRQPLGLKVSHDARQHGVVQAFTHYVVFGQRDVEALIGFLVLRHGDIHQLAPHFQAVVIAALQLDHVSARTLSELGVFVVVALGFTIKLLRSDSSISSACSFCTFSR</sequence>